<evidence type="ECO:0000313" key="1">
    <source>
        <dbReference type="EMBL" id="KAB2818082.1"/>
    </source>
</evidence>
<reference evidence="1 2" key="1">
    <citation type="submission" date="2019-10" db="EMBL/GenBank/DDBJ databases">
        <title>Genome sequence of Phaeocystidibacter marisrubri JCM30614 (type strain).</title>
        <authorList>
            <person name="Bowman J.P."/>
        </authorList>
    </citation>
    <scope>NUCLEOTIDE SEQUENCE [LARGE SCALE GENOMIC DNA]</scope>
    <source>
        <strain evidence="1 2">JCM 30614</strain>
    </source>
</reference>
<comment type="caution">
    <text evidence="1">The sequence shown here is derived from an EMBL/GenBank/DDBJ whole genome shotgun (WGS) entry which is preliminary data.</text>
</comment>
<sequence>MEKDIRSKLIELARNKTPWSYSQLNEQLMLGLNFKNEHHRKYIGEILGEISMYEYNNGRPLLSALIIHKSKDREQGDGFYKLCSEIYGKQWDELKSDKDFELERMKECYSFWKDNDNYKKYKDDFK</sequence>
<evidence type="ECO:0000313" key="2">
    <source>
        <dbReference type="Proteomes" id="UP000484164"/>
    </source>
</evidence>
<dbReference type="RefSeq" id="WP_151692770.1">
    <property type="nucleotide sequence ID" value="NZ_BMGX01000002.1"/>
</dbReference>
<dbReference type="AlphaFoldDB" id="A0A6L3ZJ92"/>
<dbReference type="OrthoDB" id="6402880at2"/>
<keyword evidence="2" id="KW-1185">Reference proteome</keyword>
<dbReference type="Proteomes" id="UP000484164">
    <property type="component" value="Unassembled WGS sequence"/>
</dbReference>
<dbReference type="EMBL" id="WBVQ01000001">
    <property type="protein sequence ID" value="KAB2818082.1"/>
    <property type="molecule type" value="Genomic_DNA"/>
</dbReference>
<proteinExistence type="predicted"/>
<organism evidence="1 2">
    <name type="scientific">Phaeocystidibacter marisrubri</name>
    <dbReference type="NCBI Taxonomy" id="1577780"/>
    <lineage>
        <taxon>Bacteria</taxon>
        <taxon>Pseudomonadati</taxon>
        <taxon>Bacteroidota</taxon>
        <taxon>Flavobacteriia</taxon>
        <taxon>Flavobacteriales</taxon>
        <taxon>Phaeocystidibacteraceae</taxon>
        <taxon>Phaeocystidibacter</taxon>
    </lineage>
</organism>
<accession>A0A6L3ZJ92</accession>
<name>A0A6L3ZJ92_9FLAO</name>
<protein>
    <submittedName>
        <fullName evidence="1">Uncharacterized protein</fullName>
    </submittedName>
</protein>
<gene>
    <name evidence="1" type="ORF">F8C82_06685</name>
</gene>